<sequence>MDLKALISLTGKTKSTIQGYLRDQDVVYVRSKNIYNVYNETFFDVAGLTVSFKFKGRRCHAIIIHQSYEDDVTANQSVQQLRTGLIETLGIPTSDNHKHPATNVFVTWEKDSYIQLNQTPKLKRLYIYMTPRKLKQPNMKKVIWTISMFGGLLFGLLMFILLGIGLGFDLMSFIINMIGGLVWGVLFGFFMNLSLGKNPIDPFKMTLTKRDKRFFENYRLGLSDIEGEVLCLCAFQTKFGLQYFKTAIFLYDHKAVFAYLRRGRLFEMTLPYANIDLYIHDFEDKEVVVWLNNKTKLIIRNREGLKTLKDRLDWILGYQEDSYQALEKYIIEVLKDYDLMGLLAGGASESVIIYDGQSIARYLYKERPLEVGDVNQVLLTYFEGIPIDSLDDLASRIFAFYKNE</sequence>
<name>A0ABT2Y843_9MOLU</name>
<evidence type="ECO:0000313" key="2">
    <source>
        <dbReference type="EMBL" id="MCV2232652.1"/>
    </source>
</evidence>
<accession>A0ABT2Y843</accession>
<keyword evidence="1" id="KW-1133">Transmembrane helix</keyword>
<keyword evidence="1" id="KW-0812">Transmembrane</keyword>
<evidence type="ECO:0000256" key="1">
    <source>
        <dbReference type="SAM" id="Phobius"/>
    </source>
</evidence>
<reference evidence="2" key="1">
    <citation type="submission" date="2022-09" db="EMBL/GenBank/DDBJ databases">
        <title>Novel Mycoplasma species identified in domestic and wild animals.</title>
        <authorList>
            <person name="Volokhov D.V."/>
            <person name="Furtak V.A."/>
            <person name="Zagorodnyaya T.A."/>
        </authorList>
    </citation>
    <scope>NUCLEOTIDE SEQUENCE</scope>
    <source>
        <strain evidence="2">Oakley</strain>
    </source>
</reference>
<dbReference type="Proteomes" id="UP001177160">
    <property type="component" value="Unassembled WGS sequence"/>
</dbReference>
<evidence type="ECO:0000313" key="3">
    <source>
        <dbReference type="Proteomes" id="UP001177160"/>
    </source>
</evidence>
<feature type="transmembrane region" description="Helical" evidence="1">
    <location>
        <begin position="142"/>
        <end position="164"/>
    </location>
</feature>
<protein>
    <submittedName>
        <fullName evidence="2">Uncharacterized protein</fullName>
    </submittedName>
</protein>
<keyword evidence="3" id="KW-1185">Reference proteome</keyword>
<gene>
    <name evidence="2" type="ORF">N7548_07460</name>
</gene>
<feature type="transmembrane region" description="Helical" evidence="1">
    <location>
        <begin position="170"/>
        <end position="195"/>
    </location>
</feature>
<comment type="caution">
    <text evidence="2">The sequence shown here is derived from an EMBL/GenBank/DDBJ whole genome shotgun (WGS) entry which is preliminary data.</text>
</comment>
<keyword evidence="1" id="KW-0472">Membrane</keyword>
<proteinExistence type="predicted"/>
<dbReference type="RefSeq" id="WP_263608839.1">
    <property type="nucleotide sequence ID" value="NZ_JAOVQM010000007.1"/>
</dbReference>
<organism evidence="2 3">
    <name type="scientific">Paracholeplasma manati</name>
    <dbReference type="NCBI Taxonomy" id="591373"/>
    <lineage>
        <taxon>Bacteria</taxon>
        <taxon>Bacillati</taxon>
        <taxon>Mycoplasmatota</taxon>
        <taxon>Mollicutes</taxon>
        <taxon>Acholeplasmatales</taxon>
        <taxon>Acholeplasmataceae</taxon>
        <taxon>Paracholeplasma</taxon>
    </lineage>
</organism>
<dbReference type="EMBL" id="JAOVQM010000007">
    <property type="protein sequence ID" value="MCV2232652.1"/>
    <property type="molecule type" value="Genomic_DNA"/>
</dbReference>